<dbReference type="AlphaFoldDB" id="A0A2N0WF04"/>
<reference evidence="2 3" key="1">
    <citation type="submission" date="2017-12" db="EMBL/GenBank/DDBJ databases">
        <title>Draft Genome sequences of multiple microbial strains isolated from spacecraft associated surfaces.</title>
        <authorList>
            <person name="Seuylemezian A."/>
            <person name="Vaishampayan P."/>
            <person name="Venkateswaran K."/>
        </authorList>
    </citation>
    <scope>NUCLEOTIDE SEQUENCE [LARGE SCALE GENOMIC DNA]</scope>
    <source>
        <strain evidence="2 3">2P01AA</strain>
    </source>
</reference>
<keyword evidence="2" id="KW-0489">Methyltransferase</keyword>
<dbReference type="InterPro" id="IPR025714">
    <property type="entry name" value="Methyltranfer_dom"/>
</dbReference>
<proteinExistence type="predicted"/>
<feature type="domain" description="Methyltransferase" evidence="1">
    <location>
        <begin position="48"/>
        <end position="176"/>
    </location>
</feature>
<evidence type="ECO:0000313" key="3">
    <source>
        <dbReference type="Proteomes" id="UP000233553"/>
    </source>
</evidence>
<evidence type="ECO:0000313" key="2">
    <source>
        <dbReference type="EMBL" id="PKF33454.1"/>
    </source>
</evidence>
<sequence length="207" mass="24014">MQDVANPIDLRHYEDAVEWQATANTKRPWRKNFFEYYANLIQQHVSGQYQVLELGSGPGFLAQHLLSQLTNIEYTAFDFSEVMHQLAQEKLNTAERARATYIVGSFKAADWQNAFSQKYDFIIIHQALHELRHKCYATDFHKIVKTLLKPQGCYLVCDHLCAAHAMQNDQLYMTKQEHLDALEQASFKQIKMPLEIAGLCLFEMNLN</sequence>
<dbReference type="EMBL" id="PISJ01000013">
    <property type="protein sequence ID" value="PKF33454.1"/>
    <property type="molecule type" value="Genomic_DNA"/>
</dbReference>
<protein>
    <submittedName>
        <fullName evidence="2">SAM-dependent methyltransferase</fullName>
    </submittedName>
</protein>
<dbReference type="GO" id="GO:0008168">
    <property type="term" value="F:methyltransferase activity"/>
    <property type="evidence" value="ECO:0007669"/>
    <property type="project" value="UniProtKB-KW"/>
</dbReference>
<dbReference type="SUPFAM" id="SSF53335">
    <property type="entry name" value="S-adenosyl-L-methionine-dependent methyltransferases"/>
    <property type="match status" value="1"/>
</dbReference>
<accession>A0A2N0WF04</accession>
<dbReference type="PANTHER" id="PTHR43861:SF1">
    <property type="entry name" value="TRANS-ACONITATE 2-METHYLTRANSFERASE"/>
    <property type="match status" value="1"/>
</dbReference>
<dbReference type="InterPro" id="IPR029063">
    <property type="entry name" value="SAM-dependent_MTases_sf"/>
</dbReference>
<dbReference type="Gene3D" id="3.40.50.150">
    <property type="entry name" value="Vaccinia Virus protein VP39"/>
    <property type="match status" value="1"/>
</dbReference>
<evidence type="ECO:0000259" key="1">
    <source>
        <dbReference type="Pfam" id="PF13847"/>
    </source>
</evidence>
<dbReference type="Proteomes" id="UP000233553">
    <property type="component" value="Unassembled WGS sequence"/>
</dbReference>
<dbReference type="RefSeq" id="WP_101236627.1">
    <property type="nucleotide sequence ID" value="NZ_PISJ01000013.1"/>
</dbReference>
<dbReference type="CDD" id="cd02440">
    <property type="entry name" value="AdoMet_MTases"/>
    <property type="match status" value="1"/>
</dbReference>
<keyword evidence="2" id="KW-0808">Transferase</keyword>
<comment type="caution">
    <text evidence="2">The sequence shown here is derived from an EMBL/GenBank/DDBJ whole genome shotgun (WGS) entry which is preliminary data.</text>
</comment>
<gene>
    <name evidence="2" type="ORF">CW311_11690</name>
</gene>
<dbReference type="GO" id="GO:0032259">
    <property type="term" value="P:methylation"/>
    <property type="evidence" value="ECO:0007669"/>
    <property type="project" value="UniProtKB-KW"/>
</dbReference>
<organism evidence="2 3">
    <name type="scientific">Acinetobacter proteolyticus</name>
    <dbReference type="NCBI Taxonomy" id="1776741"/>
    <lineage>
        <taxon>Bacteria</taxon>
        <taxon>Pseudomonadati</taxon>
        <taxon>Pseudomonadota</taxon>
        <taxon>Gammaproteobacteria</taxon>
        <taxon>Moraxellales</taxon>
        <taxon>Moraxellaceae</taxon>
        <taxon>Acinetobacter</taxon>
    </lineage>
</organism>
<name>A0A2N0WF04_9GAMM</name>
<dbReference type="PANTHER" id="PTHR43861">
    <property type="entry name" value="TRANS-ACONITATE 2-METHYLTRANSFERASE-RELATED"/>
    <property type="match status" value="1"/>
</dbReference>
<dbReference type="Pfam" id="PF13847">
    <property type="entry name" value="Methyltransf_31"/>
    <property type="match status" value="1"/>
</dbReference>